<comment type="pathway">
    <text evidence="3">Mycotoxin biosynthesis.</text>
</comment>
<dbReference type="GO" id="GO:0016705">
    <property type="term" value="F:oxidoreductase activity, acting on paired donors, with incorporation or reduction of molecular oxygen"/>
    <property type="evidence" value="ECO:0007669"/>
    <property type="project" value="InterPro"/>
</dbReference>
<dbReference type="GO" id="GO:0016020">
    <property type="term" value="C:membrane"/>
    <property type="evidence" value="ECO:0007669"/>
    <property type="project" value="UniProtKB-SubCell"/>
</dbReference>
<evidence type="ECO:0000256" key="4">
    <source>
        <dbReference type="ARBA" id="ARBA00010617"/>
    </source>
</evidence>
<keyword evidence="8 14" id="KW-1133">Transmembrane helix</keyword>
<evidence type="ECO:0000256" key="12">
    <source>
        <dbReference type="ARBA" id="ARBA00023136"/>
    </source>
</evidence>
<evidence type="ECO:0000256" key="8">
    <source>
        <dbReference type="ARBA" id="ARBA00022989"/>
    </source>
</evidence>
<feature type="binding site" description="axial binding residue" evidence="13">
    <location>
        <position position="480"/>
    </location>
    <ligand>
        <name>heme</name>
        <dbReference type="ChEBI" id="CHEBI:30413"/>
    </ligand>
    <ligandPart>
        <name>Fe</name>
        <dbReference type="ChEBI" id="CHEBI:18248"/>
    </ligandPart>
</feature>
<dbReference type="InterPro" id="IPR002401">
    <property type="entry name" value="Cyt_P450_E_grp-I"/>
</dbReference>
<organism evidence="15 16">
    <name type="scientific">Septoria linicola</name>
    <dbReference type="NCBI Taxonomy" id="215465"/>
    <lineage>
        <taxon>Eukaryota</taxon>
        <taxon>Fungi</taxon>
        <taxon>Dikarya</taxon>
        <taxon>Ascomycota</taxon>
        <taxon>Pezizomycotina</taxon>
        <taxon>Dothideomycetes</taxon>
        <taxon>Dothideomycetidae</taxon>
        <taxon>Mycosphaerellales</taxon>
        <taxon>Mycosphaerellaceae</taxon>
        <taxon>Septoria</taxon>
    </lineage>
</organism>
<evidence type="ECO:0000256" key="14">
    <source>
        <dbReference type="SAM" id="Phobius"/>
    </source>
</evidence>
<keyword evidence="12 14" id="KW-0472">Membrane</keyword>
<evidence type="ECO:0000256" key="1">
    <source>
        <dbReference type="ARBA" id="ARBA00001971"/>
    </source>
</evidence>
<keyword evidence="5 13" id="KW-0349">Heme</keyword>
<keyword evidence="9" id="KW-0560">Oxidoreductase</keyword>
<comment type="cofactor">
    <cofactor evidence="1 13">
        <name>heme</name>
        <dbReference type="ChEBI" id="CHEBI:30413"/>
    </cofactor>
</comment>
<feature type="transmembrane region" description="Helical" evidence="14">
    <location>
        <begin position="33"/>
        <end position="52"/>
    </location>
</feature>
<dbReference type="EMBL" id="CP099420">
    <property type="protein sequence ID" value="USW51135.1"/>
    <property type="molecule type" value="Genomic_DNA"/>
</dbReference>
<keyword evidence="16" id="KW-1185">Reference proteome</keyword>
<proteinExistence type="inferred from homology"/>
<evidence type="ECO:0000256" key="10">
    <source>
        <dbReference type="ARBA" id="ARBA00023004"/>
    </source>
</evidence>
<name>A0A9Q9EHM4_9PEZI</name>
<dbReference type="Gene3D" id="1.10.630.10">
    <property type="entry name" value="Cytochrome P450"/>
    <property type="match status" value="1"/>
</dbReference>
<keyword evidence="10 13" id="KW-0408">Iron</keyword>
<dbReference type="InterPro" id="IPR036396">
    <property type="entry name" value="Cyt_P450_sf"/>
</dbReference>
<dbReference type="GO" id="GO:0005506">
    <property type="term" value="F:iron ion binding"/>
    <property type="evidence" value="ECO:0007669"/>
    <property type="project" value="InterPro"/>
</dbReference>
<evidence type="ECO:0000313" key="15">
    <source>
        <dbReference type="EMBL" id="USW51135.1"/>
    </source>
</evidence>
<keyword evidence="6 14" id="KW-0812">Transmembrane</keyword>
<evidence type="ECO:0000256" key="6">
    <source>
        <dbReference type="ARBA" id="ARBA00022692"/>
    </source>
</evidence>
<evidence type="ECO:0000256" key="9">
    <source>
        <dbReference type="ARBA" id="ARBA00023002"/>
    </source>
</evidence>
<accession>A0A9Q9EHM4</accession>
<dbReference type="PRINTS" id="PR00463">
    <property type="entry name" value="EP450I"/>
</dbReference>
<feature type="transmembrane region" description="Helical" evidence="14">
    <location>
        <begin position="64"/>
        <end position="85"/>
    </location>
</feature>
<dbReference type="InterPro" id="IPR050121">
    <property type="entry name" value="Cytochrome_P450_monoxygenase"/>
</dbReference>
<evidence type="ECO:0000256" key="11">
    <source>
        <dbReference type="ARBA" id="ARBA00023033"/>
    </source>
</evidence>
<reference evidence="15" key="1">
    <citation type="submission" date="2022-06" db="EMBL/GenBank/DDBJ databases">
        <title>Complete genome sequences of two strains of the flax pathogen Septoria linicola.</title>
        <authorList>
            <person name="Lapalu N."/>
            <person name="Simon A."/>
            <person name="Demenou B."/>
            <person name="Paumier D."/>
            <person name="Guillot M.-P."/>
            <person name="Gout L."/>
            <person name="Valade R."/>
        </authorList>
    </citation>
    <scope>NUCLEOTIDE SEQUENCE</scope>
    <source>
        <strain evidence="15">SE15195</strain>
    </source>
</reference>
<evidence type="ECO:0000256" key="5">
    <source>
        <dbReference type="ARBA" id="ARBA00022617"/>
    </source>
</evidence>
<dbReference type="Pfam" id="PF00067">
    <property type="entry name" value="p450"/>
    <property type="match status" value="1"/>
</dbReference>
<keyword evidence="11" id="KW-0503">Monooxygenase</keyword>
<evidence type="ECO:0000313" key="16">
    <source>
        <dbReference type="Proteomes" id="UP001056384"/>
    </source>
</evidence>
<dbReference type="CDD" id="cd11061">
    <property type="entry name" value="CYP67-like"/>
    <property type="match status" value="1"/>
</dbReference>
<protein>
    <submittedName>
        <fullName evidence="15">Cytochrome P450</fullName>
    </submittedName>
</protein>
<dbReference type="SUPFAM" id="SSF48264">
    <property type="entry name" value="Cytochrome P450"/>
    <property type="match status" value="1"/>
</dbReference>
<comment type="subcellular location">
    <subcellularLocation>
        <location evidence="2">Membrane</location>
    </subcellularLocation>
</comment>
<dbReference type="GO" id="GO:0004497">
    <property type="term" value="F:monooxygenase activity"/>
    <property type="evidence" value="ECO:0007669"/>
    <property type="project" value="UniProtKB-KW"/>
</dbReference>
<dbReference type="GO" id="GO:0020037">
    <property type="term" value="F:heme binding"/>
    <property type="evidence" value="ECO:0007669"/>
    <property type="project" value="InterPro"/>
</dbReference>
<evidence type="ECO:0000256" key="3">
    <source>
        <dbReference type="ARBA" id="ARBA00004685"/>
    </source>
</evidence>
<keyword evidence="7 13" id="KW-0479">Metal-binding</keyword>
<evidence type="ECO:0000256" key="13">
    <source>
        <dbReference type="PIRSR" id="PIRSR602401-1"/>
    </source>
</evidence>
<dbReference type="Proteomes" id="UP001056384">
    <property type="component" value="Chromosome 3"/>
</dbReference>
<dbReference type="PRINTS" id="PR00385">
    <property type="entry name" value="P450"/>
</dbReference>
<evidence type="ECO:0000256" key="7">
    <source>
        <dbReference type="ARBA" id="ARBA00022723"/>
    </source>
</evidence>
<evidence type="ECO:0000256" key="2">
    <source>
        <dbReference type="ARBA" id="ARBA00004370"/>
    </source>
</evidence>
<dbReference type="OrthoDB" id="6692864at2759"/>
<dbReference type="FunFam" id="1.10.630.10:FF:000063">
    <property type="entry name" value="Cytochrome P450 monooxygenase"/>
    <property type="match status" value="1"/>
</dbReference>
<dbReference type="PANTHER" id="PTHR24305:SF112">
    <property type="entry name" value="L-ORNITHINE-N5-MONOOXYGENASE (EUROFUNG)"/>
    <property type="match status" value="1"/>
</dbReference>
<dbReference type="AlphaFoldDB" id="A0A9Q9EHM4"/>
<sequence length="537" mass="60899">MSATADMGAFVAGTLSYWLYFHRFEVHMYGLRILNTFLGFSIGLAITLSKVYSYGTFEAAATTAAISAAFLIGAFGNCLIFRLFLNPLNKFPGPYPARITSMWWPTQLGNSDGYYWLMDQHKKHGKYVRVGSNDLSIIDPDIMEMAYGAKSRVTKANWYDNDYPLTSMHTSRDKGLHDRRRRVWAPAFSEKALRDYETEIQKFNDKFVQKIGEHNGGPANISKWFNLFSFDAMGLLAFGRDYGMLDKGEKPHELEMLDEGMQPLAYRLPAWFFRILTSIPGLSAGYQKFVNFCISELTWRVKNAGSTKREGDIMGWLLKAYKDVPNPEADTMLQADARLIIVAGSDTTAATFTYMFYHLAQDPETVKKLREELDSVCQGDWQEKEIRGAQYLNGCINESLRLHPPVPSGVNRLTPPEGLTVNGTYIPGNVTFFTPQYVMGRDSSIYAEPDTFLPERWYSQEDKIKHKDAFAPFSMGPMGCIGKNLALMELRTLTAKLVMKYDMKLAPHEDGSRLLTKTKDHFTVDLGDLEVCFTPRK</sequence>
<gene>
    <name evidence="15" type="ORF">Slin15195_G044540</name>
</gene>
<dbReference type="GO" id="GO:1902181">
    <property type="term" value="P:verruculogen biosynthetic process"/>
    <property type="evidence" value="ECO:0007669"/>
    <property type="project" value="UniProtKB-ARBA"/>
</dbReference>
<comment type="similarity">
    <text evidence="4">Belongs to the cytochrome P450 family.</text>
</comment>
<dbReference type="PANTHER" id="PTHR24305">
    <property type="entry name" value="CYTOCHROME P450"/>
    <property type="match status" value="1"/>
</dbReference>
<dbReference type="InterPro" id="IPR001128">
    <property type="entry name" value="Cyt_P450"/>
</dbReference>